<keyword evidence="3" id="KW-1185">Reference proteome</keyword>
<gene>
    <name evidence="2" type="ORF">Pa4123_51810</name>
</gene>
<comment type="caution">
    <text evidence="2">The sequence shown here is derived from an EMBL/GenBank/DDBJ whole genome shotgun (WGS) entry which is preliminary data.</text>
</comment>
<dbReference type="EMBL" id="BSDI01000029">
    <property type="protein sequence ID" value="GLH99905.1"/>
    <property type="molecule type" value="Genomic_DNA"/>
</dbReference>
<organism evidence="2 3">
    <name type="scientific">Phytohabitans aurantiacus</name>
    <dbReference type="NCBI Taxonomy" id="3016789"/>
    <lineage>
        <taxon>Bacteria</taxon>
        <taxon>Bacillati</taxon>
        <taxon>Actinomycetota</taxon>
        <taxon>Actinomycetes</taxon>
        <taxon>Micromonosporales</taxon>
        <taxon>Micromonosporaceae</taxon>
    </lineage>
</organism>
<evidence type="ECO:0000313" key="2">
    <source>
        <dbReference type="EMBL" id="GLH99905.1"/>
    </source>
</evidence>
<dbReference type="RefSeq" id="WP_281899871.1">
    <property type="nucleotide sequence ID" value="NZ_BSDI01000029.1"/>
</dbReference>
<evidence type="ECO:0000313" key="3">
    <source>
        <dbReference type="Proteomes" id="UP001144280"/>
    </source>
</evidence>
<reference evidence="2" key="1">
    <citation type="submission" date="2022-12" db="EMBL/GenBank/DDBJ databases">
        <title>New Phytohabitans aurantiacus sp. RD004123 nov., an actinomycete isolated from soil.</title>
        <authorList>
            <person name="Triningsih D.W."/>
            <person name="Harunari E."/>
            <person name="Igarashi Y."/>
        </authorList>
    </citation>
    <scope>NUCLEOTIDE SEQUENCE</scope>
    <source>
        <strain evidence="2">RD004123</strain>
    </source>
</reference>
<dbReference type="Proteomes" id="UP001144280">
    <property type="component" value="Unassembled WGS sequence"/>
</dbReference>
<name>A0ABQ5R024_9ACTN</name>
<feature type="region of interest" description="Disordered" evidence="1">
    <location>
        <begin position="173"/>
        <end position="192"/>
    </location>
</feature>
<sequence length="192" mass="20976">MIHIKLGPAKPATADDPMGRDFYGWSPDQSAEQLFARNRGRWLFGARAGVEQYVAFSSTTTKQVVLVVRKTGMEAAGGGKWAILGDILGPGDPVHDQLIGQPILDAHRNPVTYVDHPAELARRCACGCGEEVTGTRMFQSGHDQRAVYKRITAQWGGVAGFLTWFDETFGSVEATPENDLHPDGRPVQQDEP</sequence>
<evidence type="ECO:0000256" key="1">
    <source>
        <dbReference type="SAM" id="MobiDB-lite"/>
    </source>
</evidence>
<proteinExistence type="predicted"/>
<accession>A0ABQ5R024</accession>
<protein>
    <submittedName>
        <fullName evidence="2">Uncharacterized protein</fullName>
    </submittedName>
</protein>